<proteinExistence type="predicted"/>
<dbReference type="Pfam" id="PF00027">
    <property type="entry name" value="cNMP_binding"/>
    <property type="match status" value="1"/>
</dbReference>
<evidence type="ECO:0000313" key="5">
    <source>
        <dbReference type="Proteomes" id="UP000565205"/>
    </source>
</evidence>
<dbReference type="Gene3D" id="2.60.120.10">
    <property type="entry name" value="Jelly Rolls"/>
    <property type="match status" value="1"/>
</dbReference>
<reference evidence="2 4" key="2">
    <citation type="submission" date="2020-08" db="EMBL/GenBank/DDBJ databases">
        <title>Genomic Encyclopedia of Type Strains, Phase III (KMG-III): the genomes of soil and plant-associated and newly described type strains.</title>
        <authorList>
            <person name="Whitman W."/>
        </authorList>
    </citation>
    <scope>NUCLEOTIDE SEQUENCE [LARGE SCALE GENOMIC DNA]</scope>
    <source>
        <strain evidence="2 4">CECT 8088</strain>
    </source>
</reference>
<keyword evidence="4" id="KW-1185">Reference proteome</keyword>
<evidence type="ECO:0000313" key="3">
    <source>
        <dbReference type="EMBL" id="NVN30481.1"/>
    </source>
</evidence>
<dbReference type="EMBL" id="JABXXQ010000160">
    <property type="protein sequence ID" value="NVN30481.1"/>
    <property type="molecule type" value="Genomic_DNA"/>
</dbReference>
<accession>A0A839V7N1</accession>
<protein>
    <submittedName>
        <fullName evidence="2">CRP-like cAMP-binding protein</fullName>
    </submittedName>
    <submittedName>
        <fullName evidence="3">Crp/Fnr family transcriptional regulator</fullName>
    </submittedName>
</protein>
<dbReference type="Proteomes" id="UP000557688">
    <property type="component" value="Unassembled WGS sequence"/>
</dbReference>
<dbReference type="EMBL" id="JACHXV010000044">
    <property type="protein sequence ID" value="MBB3175552.1"/>
    <property type="molecule type" value="Genomic_DNA"/>
</dbReference>
<dbReference type="CDD" id="cd00038">
    <property type="entry name" value="CAP_ED"/>
    <property type="match status" value="1"/>
</dbReference>
<dbReference type="InterPro" id="IPR000595">
    <property type="entry name" value="cNMP-bd_dom"/>
</dbReference>
<name>A0A839V7N1_9PROT</name>
<dbReference type="AlphaFoldDB" id="A0A839V7N1"/>
<evidence type="ECO:0000259" key="1">
    <source>
        <dbReference type="PROSITE" id="PS50042"/>
    </source>
</evidence>
<dbReference type="Proteomes" id="UP000565205">
    <property type="component" value="Unassembled WGS sequence"/>
</dbReference>
<evidence type="ECO:0000313" key="4">
    <source>
        <dbReference type="Proteomes" id="UP000557688"/>
    </source>
</evidence>
<feature type="domain" description="Cyclic nucleotide-binding" evidence="1">
    <location>
        <begin position="141"/>
        <end position="238"/>
    </location>
</feature>
<comment type="caution">
    <text evidence="2">The sequence shown here is derived from an EMBL/GenBank/DDBJ whole genome shotgun (WGS) entry which is preliminary data.</text>
</comment>
<dbReference type="InterPro" id="IPR018490">
    <property type="entry name" value="cNMP-bd_dom_sf"/>
</dbReference>
<reference evidence="3 5" key="1">
    <citation type="submission" date="2020-06" db="EMBL/GenBank/DDBJ databases">
        <title>Description of novel acetic acid bacteria.</title>
        <authorList>
            <person name="Sombolestani A."/>
        </authorList>
    </citation>
    <scope>NUCLEOTIDE SEQUENCE [LARGE SCALE GENOMIC DNA]</scope>
    <source>
        <strain evidence="3 5">LMG 26838</strain>
    </source>
</reference>
<gene>
    <name evidence="2" type="ORF">FHR90_003408</name>
    <name evidence="3" type="ORF">HUK83_09065</name>
</gene>
<dbReference type="PROSITE" id="PS50042">
    <property type="entry name" value="CNMP_BINDING_3"/>
    <property type="match status" value="1"/>
</dbReference>
<sequence length="335" mass="36662">MAAYHFASATVGLPANRSLRSDGCVDDRGFDCGDPVDRAARAQPVAGAKFRAPFYRDVDDDVEDHAFLDFVDGVTGFYSAVTVTGNGPRIVSAQVTEDFVLSQQCLISLGNDYGGSGSALVTDGMTSFDSPVLVKALLDEQAEYLDASTIQLLLETYRVELFRRQSFIARFGEKAQRLMMLTCGTCSWSISNEDGLESVISFFQPGTWVGITELVDNHAWRADFYAESDVTAVSWPRDVIIDRLGSNASFWRFLAGKSLNPLAVQFCYTLSDRRPLPERLALLLKLLVDRKTGDARAGALRASLLVPLSQDRLAAALRCSRQSGSRPKAWCRSGG</sequence>
<evidence type="ECO:0000313" key="2">
    <source>
        <dbReference type="EMBL" id="MBB3175552.1"/>
    </source>
</evidence>
<organism evidence="2 4">
    <name type="scientific">Endobacter medicaginis</name>
    <dbReference type="NCBI Taxonomy" id="1181271"/>
    <lineage>
        <taxon>Bacteria</taxon>
        <taxon>Pseudomonadati</taxon>
        <taxon>Pseudomonadota</taxon>
        <taxon>Alphaproteobacteria</taxon>
        <taxon>Acetobacterales</taxon>
        <taxon>Acetobacteraceae</taxon>
        <taxon>Endobacter</taxon>
    </lineage>
</organism>
<dbReference type="InterPro" id="IPR014710">
    <property type="entry name" value="RmlC-like_jellyroll"/>
</dbReference>
<dbReference type="RefSeq" id="WP_176624045.1">
    <property type="nucleotide sequence ID" value="NZ_JABXXQ010000160.1"/>
</dbReference>
<dbReference type="SUPFAM" id="SSF51206">
    <property type="entry name" value="cAMP-binding domain-like"/>
    <property type="match status" value="1"/>
</dbReference>